<dbReference type="SUPFAM" id="SSF54593">
    <property type="entry name" value="Glyoxalase/Bleomycin resistance protein/Dihydroxybiphenyl dioxygenase"/>
    <property type="match status" value="1"/>
</dbReference>
<gene>
    <name evidence="2" type="ORF">PQR03_02835</name>
</gene>
<comment type="caution">
    <text evidence="2">The sequence shown here is derived from an EMBL/GenBank/DDBJ whole genome shotgun (WGS) entry which is preliminary data.</text>
</comment>
<dbReference type="InterPro" id="IPR029068">
    <property type="entry name" value="Glyas_Bleomycin-R_OHBP_Dase"/>
</dbReference>
<dbReference type="InterPro" id="IPR004360">
    <property type="entry name" value="Glyas_Fos-R_dOase_dom"/>
</dbReference>
<dbReference type="CDD" id="cd16356">
    <property type="entry name" value="PsjN_like"/>
    <property type="match status" value="1"/>
</dbReference>
<evidence type="ECO:0000313" key="2">
    <source>
        <dbReference type="EMBL" id="MFM0237061.1"/>
    </source>
</evidence>
<sequence length="161" mass="18287">MFVTTLIVQHAQNRFNVIAPVAQSERQSEEKNMADLSYVNIFTRDIVALSAFYQQVFGFQEIESIRSPIFRGLDTGKSCIGFNAHEAYELLQLAQFSETSGIKFLLNFDVDTKEAVDKLVPVAIAAGATLIKAPYETYYHWYQAVLLDPERNVFRINNVLL</sequence>
<organism evidence="2 3">
    <name type="scientific">Paraburkholderia phytofirmans</name>
    <dbReference type="NCBI Taxonomy" id="261302"/>
    <lineage>
        <taxon>Bacteria</taxon>
        <taxon>Pseudomonadati</taxon>
        <taxon>Pseudomonadota</taxon>
        <taxon>Betaproteobacteria</taxon>
        <taxon>Burkholderiales</taxon>
        <taxon>Burkholderiaceae</taxon>
        <taxon>Paraburkholderia</taxon>
    </lineage>
</organism>
<dbReference type="EMBL" id="JAQQDR010000001">
    <property type="protein sequence ID" value="MFM0237061.1"/>
    <property type="molecule type" value="Genomic_DNA"/>
</dbReference>
<accession>A0ABW9B9H4</accession>
<reference evidence="2 3" key="1">
    <citation type="journal article" date="2024" name="Chem. Sci.">
        <title>Discovery of megapolipeptins by genome mining of a Burkholderiales bacteria collection.</title>
        <authorList>
            <person name="Paulo B.S."/>
            <person name="Recchia M.J.J."/>
            <person name="Lee S."/>
            <person name="Fergusson C.H."/>
            <person name="Romanowski S.B."/>
            <person name="Hernandez A."/>
            <person name="Krull N."/>
            <person name="Liu D.Y."/>
            <person name="Cavanagh H."/>
            <person name="Bos A."/>
            <person name="Gray C.A."/>
            <person name="Murphy B.T."/>
            <person name="Linington R.G."/>
            <person name="Eustaquio A.S."/>
        </authorList>
    </citation>
    <scope>NUCLEOTIDE SEQUENCE [LARGE SCALE GENOMIC DNA]</scope>
    <source>
        <strain evidence="2 3">RL17-351-BIE-A</strain>
    </source>
</reference>
<feature type="domain" description="Glyoxalase/fosfomycin resistance/dioxygenase" evidence="1">
    <location>
        <begin position="36"/>
        <end position="155"/>
    </location>
</feature>
<protein>
    <submittedName>
        <fullName evidence="2">VOC family protein</fullName>
    </submittedName>
</protein>
<name>A0ABW9B9H4_9BURK</name>
<dbReference type="RefSeq" id="WP_408261946.1">
    <property type="nucleotide sequence ID" value="NZ_JAQQCK010000005.1"/>
</dbReference>
<proteinExistence type="predicted"/>
<keyword evidence="3" id="KW-1185">Reference proteome</keyword>
<dbReference type="Pfam" id="PF00903">
    <property type="entry name" value="Glyoxalase"/>
    <property type="match status" value="1"/>
</dbReference>
<dbReference type="Proteomes" id="UP001629274">
    <property type="component" value="Unassembled WGS sequence"/>
</dbReference>
<evidence type="ECO:0000313" key="3">
    <source>
        <dbReference type="Proteomes" id="UP001629274"/>
    </source>
</evidence>
<dbReference type="Gene3D" id="3.10.180.10">
    <property type="entry name" value="2,3-Dihydroxybiphenyl 1,2-Dioxygenase, domain 1"/>
    <property type="match status" value="1"/>
</dbReference>
<evidence type="ECO:0000259" key="1">
    <source>
        <dbReference type="Pfam" id="PF00903"/>
    </source>
</evidence>